<dbReference type="Pfam" id="PF00008">
    <property type="entry name" value="EGF"/>
    <property type="match status" value="1"/>
</dbReference>
<dbReference type="SMART" id="SM00042">
    <property type="entry name" value="CUB"/>
    <property type="match status" value="1"/>
</dbReference>
<feature type="disulfide bond" evidence="5">
    <location>
        <begin position="29"/>
        <end position="38"/>
    </location>
</feature>
<dbReference type="GO" id="GO:0005509">
    <property type="term" value="F:calcium ion binding"/>
    <property type="evidence" value="ECO:0007669"/>
    <property type="project" value="InterPro"/>
</dbReference>
<dbReference type="InterPro" id="IPR001881">
    <property type="entry name" value="EGF-like_Ca-bd_dom"/>
</dbReference>
<evidence type="ECO:0000313" key="8">
    <source>
        <dbReference type="EMBL" id="PFX15438.1"/>
    </source>
</evidence>
<proteinExistence type="predicted"/>
<comment type="caution">
    <text evidence="5">Lacks conserved residue(s) required for the propagation of feature annotation.</text>
</comment>
<gene>
    <name evidence="8" type="primary">tll2</name>
    <name evidence="8" type="ORF">AWC38_SpisGene20339</name>
</gene>
<dbReference type="Gene3D" id="2.10.25.10">
    <property type="entry name" value="Laminin"/>
    <property type="match status" value="1"/>
</dbReference>
<dbReference type="PANTHER" id="PTHR24251">
    <property type="entry name" value="OVOCHYMASE-RELATED"/>
    <property type="match status" value="1"/>
</dbReference>
<keyword evidence="2" id="KW-0677">Repeat</keyword>
<dbReference type="SUPFAM" id="SSF57196">
    <property type="entry name" value="EGF/Laminin"/>
    <property type="match status" value="1"/>
</dbReference>
<sequence length="462" mass="52657">MRDIDGCAKHPCSNNGTCSDHVDGFKCICPAGFEGSRCEIVTVAVNGSCENSTVWPLLNGDVIIESNQIGSSYHNHMDCHWKLSSNTRIELVFIHFDLEAKHDYVEIYDGGSLSAPLIDRINGSSTPSPVTSSSKKLFLRFKTDHSVIRTGFRARFREGFQDLLAGSEYTQILTVVANQIGTLRIIDNLQKEYLEATKTYKQNPNQDLMQQRRQKWFDDDEDHFVALKEALILLLENICDPILNTYDVFEGYAWKNGEQGTSALTDLMNFIARIRLLEANGYAVSKSHIYKKYEDNEYRRTVELNSVDNKMKKVAQCEDPAIARAFTRMIDHQDDTSKCLFLIEPGNRDLSTGFKVLPCNSNYPNKKFNFEYLTQQMPSEPMLHTFFKLKVKNDGFTYDGWQGQNLCLAYRPIGGYTGPAFQDWSPRPFACVCPSPPNVPWCIGDFVPNFEYGWFKFEPVSE</sequence>
<dbReference type="Pfam" id="PF00431">
    <property type="entry name" value="CUB"/>
    <property type="match status" value="1"/>
</dbReference>
<dbReference type="PANTHER" id="PTHR24251:SF30">
    <property type="entry name" value="MEMBRANE FRIZZLED-RELATED PROTEIN"/>
    <property type="match status" value="1"/>
</dbReference>
<evidence type="ECO:0000313" key="9">
    <source>
        <dbReference type="Proteomes" id="UP000225706"/>
    </source>
</evidence>
<dbReference type="CDD" id="cd00054">
    <property type="entry name" value="EGF_CA"/>
    <property type="match status" value="1"/>
</dbReference>
<evidence type="ECO:0000259" key="7">
    <source>
        <dbReference type="PROSITE" id="PS50026"/>
    </source>
</evidence>
<organism evidence="8 9">
    <name type="scientific">Stylophora pistillata</name>
    <name type="common">Smooth cauliflower coral</name>
    <dbReference type="NCBI Taxonomy" id="50429"/>
    <lineage>
        <taxon>Eukaryota</taxon>
        <taxon>Metazoa</taxon>
        <taxon>Cnidaria</taxon>
        <taxon>Anthozoa</taxon>
        <taxon>Hexacorallia</taxon>
        <taxon>Scleractinia</taxon>
        <taxon>Astrocoeniina</taxon>
        <taxon>Pocilloporidae</taxon>
        <taxon>Stylophora</taxon>
    </lineage>
</organism>
<dbReference type="EMBL" id="LSMT01000649">
    <property type="protein sequence ID" value="PFX15438.1"/>
    <property type="molecule type" value="Genomic_DNA"/>
</dbReference>
<feature type="domain" description="EGF-like" evidence="7">
    <location>
        <begin position="3"/>
        <end position="39"/>
    </location>
</feature>
<dbReference type="InterPro" id="IPR000742">
    <property type="entry name" value="EGF"/>
</dbReference>
<dbReference type="PROSITE" id="PS01180">
    <property type="entry name" value="CUB"/>
    <property type="match status" value="1"/>
</dbReference>
<evidence type="ECO:0000259" key="6">
    <source>
        <dbReference type="PROSITE" id="PS01180"/>
    </source>
</evidence>
<name>A0A2B4RGD4_STYPI</name>
<dbReference type="InterPro" id="IPR035914">
    <property type="entry name" value="Sperma_CUB_dom_sf"/>
</dbReference>
<dbReference type="AlphaFoldDB" id="A0A2B4RGD4"/>
<keyword evidence="9" id="KW-1185">Reference proteome</keyword>
<evidence type="ECO:0000256" key="2">
    <source>
        <dbReference type="ARBA" id="ARBA00022737"/>
    </source>
</evidence>
<comment type="caution">
    <text evidence="8">The sequence shown here is derived from an EMBL/GenBank/DDBJ whole genome shotgun (WGS) entry which is preliminary data.</text>
</comment>
<dbReference type="PROSITE" id="PS50026">
    <property type="entry name" value="EGF_3"/>
    <property type="match status" value="1"/>
</dbReference>
<reference evidence="9" key="1">
    <citation type="journal article" date="2017" name="bioRxiv">
        <title>Comparative analysis of the genomes of Stylophora pistillata and Acropora digitifera provides evidence for extensive differences between species of corals.</title>
        <authorList>
            <person name="Voolstra C.R."/>
            <person name="Li Y."/>
            <person name="Liew Y.J."/>
            <person name="Baumgarten S."/>
            <person name="Zoccola D."/>
            <person name="Flot J.-F."/>
            <person name="Tambutte S."/>
            <person name="Allemand D."/>
            <person name="Aranda M."/>
        </authorList>
    </citation>
    <scope>NUCLEOTIDE SEQUENCE [LARGE SCALE GENOMIC DNA]</scope>
</reference>
<keyword evidence="3 5" id="KW-1015">Disulfide bond</keyword>
<evidence type="ECO:0000256" key="5">
    <source>
        <dbReference type="PROSITE-ProRule" id="PRU00076"/>
    </source>
</evidence>
<dbReference type="SMART" id="SM00181">
    <property type="entry name" value="EGF"/>
    <property type="match status" value="1"/>
</dbReference>
<dbReference type="PROSITE" id="PS00022">
    <property type="entry name" value="EGF_1"/>
    <property type="match status" value="1"/>
</dbReference>
<dbReference type="FunFam" id="2.10.25.10:FF:000143">
    <property type="entry name" value="Protein crumbs 1"/>
    <property type="match status" value="1"/>
</dbReference>
<dbReference type="SMART" id="SM00179">
    <property type="entry name" value="EGF_CA"/>
    <property type="match status" value="1"/>
</dbReference>
<accession>A0A2B4RGD4</accession>
<evidence type="ECO:0000256" key="4">
    <source>
        <dbReference type="ARBA" id="ARBA00023180"/>
    </source>
</evidence>
<dbReference type="Gene3D" id="2.60.120.290">
    <property type="entry name" value="Spermadhesin, CUB domain"/>
    <property type="match status" value="1"/>
</dbReference>
<evidence type="ECO:0000256" key="1">
    <source>
        <dbReference type="ARBA" id="ARBA00022536"/>
    </source>
</evidence>
<dbReference type="CDD" id="cd00041">
    <property type="entry name" value="CUB"/>
    <property type="match status" value="1"/>
</dbReference>
<dbReference type="OrthoDB" id="5957230at2759"/>
<dbReference type="SUPFAM" id="SSF49854">
    <property type="entry name" value="Spermadhesin, CUB domain"/>
    <property type="match status" value="1"/>
</dbReference>
<keyword evidence="1 5" id="KW-0245">EGF-like domain</keyword>
<dbReference type="PROSITE" id="PS00010">
    <property type="entry name" value="ASX_HYDROXYL"/>
    <property type="match status" value="1"/>
</dbReference>
<protein>
    <submittedName>
        <fullName evidence="8">Tolloid-like protein 2</fullName>
    </submittedName>
</protein>
<dbReference type="InterPro" id="IPR000152">
    <property type="entry name" value="EGF-type_Asp/Asn_hydroxyl_site"/>
</dbReference>
<dbReference type="PROSITE" id="PS01186">
    <property type="entry name" value="EGF_2"/>
    <property type="match status" value="1"/>
</dbReference>
<dbReference type="InterPro" id="IPR000859">
    <property type="entry name" value="CUB_dom"/>
</dbReference>
<keyword evidence="4" id="KW-0325">Glycoprotein</keyword>
<dbReference type="Proteomes" id="UP000225706">
    <property type="component" value="Unassembled WGS sequence"/>
</dbReference>
<evidence type="ECO:0000256" key="3">
    <source>
        <dbReference type="ARBA" id="ARBA00023157"/>
    </source>
</evidence>
<dbReference type="PRINTS" id="PR00010">
    <property type="entry name" value="EGFBLOOD"/>
</dbReference>
<feature type="domain" description="CUB" evidence="6">
    <location>
        <begin position="49"/>
        <end position="159"/>
    </location>
</feature>